<dbReference type="PANTHER" id="PTHR34862">
    <property type="entry name" value="SPARK DOMAIN-CONTAINING PROTEIN"/>
    <property type="match status" value="1"/>
</dbReference>
<dbReference type="Proteomes" id="UP000179920">
    <property type="component" value="Chromosome II"/>
</dbReference>
<organism evidence="3 5">
    <name type="scientific">Ustilago bromivora</name>
    <dbReference type="NCBI Taxonomy" id="307758"/>
    <lineage>
        <taxon>Eukaryota</taxon>
        <taxon>Fungi</taxon>
        <taxon>Dikarya</taxon>
        <taxon>Basidiomycota</taxon>
        <taxon>Ustilaginomycotina</taxon>
        <taxon>Ustilaginomycetes</taxon>
        <taxon>Ustilaginales</taxon>
        <taxon>Ustilaginaceae</taxon>
        <taxon>Ustilago</taxon>
    </lineage>
</organism>
<dbReference type="OrthoDB" id="2536450at2759"/>
<evidence type="ECO:0000313" key="5">
    <source>
        <dbReference type="Proteomes" id="UP000179920"/>
    </source>
</evidence>
<evidence type="ECO:0000256" key="2">
    <source>
        <dbReference type="SAM" id="SignalP"/>
    </source>
</evidence>
<gene>
    <name evidence="4" type="ORF">UBRO2_00493</name>
    <name evidence="3" type="ORF">UBRO_03994</name>
</gene>
<evidence type="ECO:0000313" key="4">
    <source>
        <dbReference type="EMBL" id="SYW75258.1"/>
    </source>
</evidence>
<keyword evidence="2" id="KW-0732">Signal</keyword>
<proteinExistence type="predicted"/>
<evidence type="ECO:0000313" key="3">
    <source>
        <dbReference type="EMBL" id="SAM67645.1"/>
    </source>
</evidence>
<feature type="region of interest" description="Disordered" evidence="1">
    <location>
        <begin position="239"/>
        <end position="259"/>
    </location>
</feature>
<dbReference type="EMBL" id="ULHB01000005">
    <property type="protein sequence ID" value="SYW75258.1"/>
    <property type="molecule type" value="Genomic_DNA"/>
</dbReference>
<sequence>MRSTISYTSVIAAVAAVAGLAGSAQAQLDPSLITGLSSGCASGLVGIVASSNISSCLSLASAVGALTSGGNSSVVPGLNSYLSDNICSSNKPACTKDQLSSANDTLLQSCGSDLHANGGANIPALVYYFINSYDKLRTAGCLQNSQGEYCLTNEMYMLQNVTQMPITFSSVQQLLNNEQTQQQSLMALSANKTAFCTDCTHGLYATLFPSNSNQQLAGAVAQTCNQTFLDGNVPSTLKSTANGNSTTASTPLSGSGSGSGNSAAGLNTGAFVAFSSALAAIAAGFALL</sequence>
<keyword evidence="6" id="KW-1185">Reference proteome</keyword>
<feature type="signal peptide" evidence="2">
    <location>
        <begin position="1"/>
        <end position="26"/>
    </location>
</feature>
<feature type="chain" id="PRO_5038218798" evidence="2">
    <location>
        <begin position="27"/>
        <end position="288"/>
    </location>
</feature>
<dbReference type="Proteomes" id="UP000658997">
    <property type="component" value="Unassembled WGS sequence"/>
</dbReference>
<dbReference type="PANTHER" id="PTHR34862:SF1">
    <property type="entry name" value="SPARK DOMAIN-CONTAINING PROTEIN"/>
    <property type="match status" value="1"/>
</dbReference>
<reference evidence="3" key="2">
    <citation type="submission" date="2016-04" db="EMBL/GenBank/DDBJ databases">
        <authorList>
            <person name="Evans L.H."/>
            <person name="Alamgir A."/>
            <person name="Owens N."/>
            <person name="Weber N.D."/>
            <person name="Virtaneva K."/>
            <person name="Barbian K."/>
            <person name="Babar A."/>
            <person name="Rosenke K."/>
        </authorList>
    </citation>
    <scope>NUCLEOTIDE SEQUENCE</scope>
    <source>
        <strain evidence="3">UB2112</strain>
    </source>
</reference>
<dbReference type="EMBL" id="LT558118">
    <property type="protein sequence ID" value="SAM67645.1"/>
    <property type="molecule type" value="Genomic_DNA"/>
</dbReference>
<reference evidence="5" key="1">
    <citation type="submission" date="2016-04" db="EMBL/GenBank/DDBJ databases">
        <authorList>
            <person name="Guldener U."/>
            <person name="Guldener U."/>
        </authorList>
    </citation>
    <scope>NUCLEOTIDE SEQUENCE [LARGE SCALE GENOMIC DNA]</scope>
    <source>
        <strain evidence="5">UB2112</strain>
    </source>
</reference>
<accession>A0A1K0GIG9</accession>
<reference evidence="4" key="3">
    <citation type="submission" date="2018-08" db="EMBL/GenBank/DDBJ databases">
        <authorList>
            <person name="Guldener U."/>
        </authorList>
    </citation>
    <scope>NUCLEOTIDE SEQUENCE</scope>
    <source>
        <strain evidence="4">UB2</strain>
    </source>
</reference>
<dbReference type="AlphaFoldDB" id="A0A1K0GIG9"/>
<evidence type="ECO:0000256" key="1">
    <source>
        <dbReference type="SAM" id="MobiDB-lite"/>
    </source>
</evidence>
<protein>
    <submittedName>
        <fullName evidence="3">Uncharacterized protein</fullName>
    </submittedName>
</protein>
<evidence type="ECO:0000313" key="6">
    <source>
        <dbReference type="Proteomes" id="UP000658997"/>
    </source>
</evidence>
<name>A0A1K0GIG9_9BASI</name>